<protein>
    <submittedName>
        <fullName evidence="2">Uncharacterized protein</fullName>
    </submittedName>
</protein>
<feature type="compositionally biased region" description="Polar residues" evidence="1">
    <location>
        <begin position="1"/>
        <end position="13"/>
    </location>
</feature>
<feature type="region of interest" description="Disordered" evidence="1">
    <location>
        <begin position="53"/>
        <end position="74"/>
    </location>
</feature>
<evidence type="ECO:0000256" key="1">
    <source>
        <dbReference type="SAM" id="MobiDB-lite"/>
    </source>
</evidence>
<dbReference type="AlphaFoldDB" id="A0AAV6N6S9"/>
<dbReference type="EMBL" id="JAGKQH010000009">
    <property type="protein sequence ID" value="KAG6591981.1"/>
    <property type="molecule type" value="Genomic_DNA"/>
</dbReference>
<feature type="non-terminal residue" evidence="2">
    <location>
        <position position="1"/>
    </location>
</feature>
<gene>
    <name evidence="2" type="ORF">SDJN03_14327</name>
</gene>
<sequence>MKSTTGCAISRSTKPPPNLVNLFDKAGGDKFRRNQGRREVLRRALMPPTRKPTLRWLNFRPTPSRLSNMSMAEA</sequence>
<feature type="compositionally biased region" description="Polar residues" evidence="1">
    <location>
        <begin position="64"/>
        <end position="74"/>
    </location>
</feature>
<reference evidence="2 3" key="1">
    <citation type="journal article" date="2021" name="Hortic Res">
        <title>The domestication of Cucurbita argyrosperma as revealed by the genome of its wild relative.</title>
        <authorList>
            <person name="Barrera-Redondo J."/>
            <person name="Sanchez-de la Vega G."/>
            <person name="Aguirre-Liguori J.A."/>
            <person name="Castellanos-Morales G."/>
            <person name="Gutierrez-Guerrero Y.T."/>
            <person name="Aguirre-Dugua X."/>
            <person name="Aguirre-Planter E."/>
            <person name="Tenaillon M.I."/>
            <person name="Lira-Saade R."/>
            <person name="Eguiarte L.E."/>
        </authorList>
    </citation>
    <scope>NUCLEOTIDE SEQUENCE [LARGE SCALE GENOMIC DNA]</scope>
    <source>
        <strain evidence="2">JBR-2021</strain>
    </source>
</reference>
<comment type="caution">
    <text evidence="2">The sequence shown here is derived from an EMBL/GenBank/DDBJ whole genome shotgun (WGS) entry which is preliminary data.</text>
</comment>
<organism evidence="2 3">
    <name type="scientific">Cucurbita argyrosperma subsp. sororia</name>
    <dbReference type="NCBI Taxonomy" id="37648"/>
    <lineage>
        <taxon>Eukaryota</taxon>
        <taxon>Viridiplantae</taxon>
        <taxon>Streptophyta</taxon>
        <taxon>Embryophyta</taxon>
        <taxon>Tracheophyta</taxon>
        <taxon>Spermatophyta</taxon>
        <taxon>Magnoliopsida</taxon>
        <taxon>eudicotyledons</taxon>
        <taxon>Gunneridae</taxon>
        <taxon>Pentapetalae</taxon>
        <taxon>rosids</taxon>
        <taxon>fabids</taxon>
        <taxon>Cucurbitales</taxon>
        <taxon>Cucurbitaceae</taxon>
        <taxon>Cucurbiteae</taxon>
        <taxon>Cucurbita</taxon>
    </lineage>
</organism>
<proteinExistence type="predicted"/>
<evidence type="ECO:0000313" key="3">
    <source>
        <dbReference type="Proteomes" id="UP000685013"/>
    </source>
</evidence>
<accession>A0AAV6N6S9</accession>
<feature type="region of interest" description="Disordered" evidence="1">
    <location>
        <begin position="1"/>
        <end position="30"/>
    </location>
</feature>
<keyword evidence="3" id="KW-1185">Reference proteome</keyword>
<name>A0AAV6N6S9_9ROSI</name>
<dbReference type="Proteomes" id="UP000685013">
    <property type="component" value="Chromosome 9"/>
</dbReference>
<evidence type="ECO:0000313" key="2">
    <source>
        <dbReference type="EMBL" id="KAG6591981.1"/>
    </source>
</evidence>